<name>A0A7W3NG19_PRIAR</name>
<sequence>MLGNSRALKINVFTTSFDKYEEQLRNFLQINNFEIIDIKLCNAGLDVSVLIIYRDLLHHPFKLKNSHLT</sequence>
<organism evidence="1 2">
    <name type="scientific">Priestia aryabhattai</name>
    <name type="common">Bacillus aryabhattai</name>
    <dbReference type="NCBI Taxonomy" id="412384"/>
    <lineage>
        <taxon>Bacteria</taxon>
        <taxon>Bacillati</taxon>
        <taxon>Bacillota</taxon>
        <taxon>Bacilli</taxon>
        <taxon>Bacillales</taxon>
        <taxon>Bacillaceae</taxon>
        <taxon>Priestia</taxon>
    </lineage>
</organism>
<gene>
    <name evidence="1" type="ORF">HNP21_005373</name>
</gene>
<accession>A0A7W3NG19</accession>
<dbReference type="Proteomes" id="UP000543174">
    <property type="component" value="Unassembled WGS sequence"/>
</dbReference>
<comment type="caution">
    <text evidence="1">The sequence shown here is derived from an EMBL/GenBank/DDBJ whole genome shotgun (WGS) entry which is preliminary data.</text>
</comment>
<evidence type="ECO:0000313" key="2">
    <source>
        <dbReference type="Proteomes" id="UP000543174"/>
    </source>
</evidence>
<dbReference type="AlphaFoldDB" id="A0A7W3NG19"/>
<keyword evidence="2" id="KW-1185">Reference proteome</keyword>
<reference evidence="1" key="1">
    <citation type="submission" date="2020-08" db="EMBL/GenBank/DDBJ databases">
        <title>Functional genomics of gut bacteria from endangered species of beetles.</title>
        <authorList>
            <person name="Carlos-Shanley C."/>
        </authorList>
    </citation>
    <scope>NUCLEOTIDE SEQUENCE [LARGE SCALE GENOMIC DNA]</scope>
    <source>
        <strain evidence="1">S00060</strain>
    </source>
</reference>
<dbReference type="EMBL" id="JACJHT010000010">
    <property type="protein sequence ID" value="MBA9042238.1"/>
    <property type="molecule type" value="Genomic_DNA"/>
</dbReference>
<protein>
    <submittedName>
        <fullName evidence="1">Uncharacterized protein</fullName>
    </submittedName>
</protein>
<evidence type="ECO:0000313" key="1">
    <source>
        <dbReference type="EMBL" id="MBA9042238.1"/>
    </source>
</evidence>
<proteinExistence type="predicted"/>